<gene>
    <name evidence="3" type="ORF">RM190_08625</name>
</gene>
<feature type="domain" description="N-acetylmuramidase" evidence="2">
    <location>
        <begin position="31"/>
        <end position="196"/>
    </location>
</feature>
<dbReference type="InterPro" id="IPR002477">
    <property type="entry name" value="Peptidoglycan-bd-like"/>
</dbReference>
<organism evidence="3 4">
    <name type="scientific">Paracoccus broussonetiae</name>
    <dbReference type="NCBI Taxonomy" id="3075834"/>
    <lineage>
        <taxon>Bacteria</taxon>
        <taxon>Pseudomonadati</taxon>
        <taxon>Pseudomonadota</taxon>
        <taxon>Alphaproteobacteria</taxon>
        <taxon>Rhodobacterales</taxon>
        <taxon>Paracoccaceae</taxon>
        <taxon>Paracoccus</taxon>
    </lineage>
</organism>
<evidence type="ECO:0000259" key="2">
    <source>
        <dbReference type="Pfam" id="PF11860"/>
    </source>
</evidence>
<sequence length="272" mass="29097">MYPAGFKGAARPLTDIDVARVGRVIGVGEDEIRAVIEVETSAGGFDREGRPKMLFEPHVFYRELGQGSKRTVAEAQGLAYPKWRAGAYPADSYPRLATAIRIDAAAALKSASWGLGQIMGFNHKAAGYASAGDMVAAFCEREVAGLEAMVSFISSEALDDDLRRHDWSGFARGYNGAGYAANGYHTRLEAAYKRWQAIPDTLAPVYPKIGLGSRNAAVRAAQERLLLLGVDPNGVDGIFGQATYKAVIAFQKSRGLVADGIIGPKTWAALNA</sequence>
<evidence type="ECO:0000259" key="1">
    <source>
        <dbReference type="Pfam" id="PF01471"/>
    </source>
</evidence>
<feature type="domain" description="Peptidoglycan binding-like" evidence="1">
    <location>
        <begin position="215"/>
        <end position="270"/>
    </location>
</feature>
<proteinExistence type="predicted"/>
<dbReference type="Proteomes" id="UP001251085">
    <property type="component" value="Unassembled WGS sequence"/>
</dbReference>
<dbReference type="Gene3D" id="1.10.101.10">
    <property type="entry name" value="PGBD-like superfamily/PGBD"/>
    <property type="match status" value="1"/>
</dbReference>
<accession>A0ABU3ECG6</accession>
<reference evidence="4" key="1">
    <citation type="submission" date="2023-07" db="EMBL/GenBank/DDBJ databases">
        <title>Characterization of two Paracoccaceae strains isolated from Phycosphere and proposal of Xinfangfangia lacusdiani sp. nov.</title>
        <authorList>
            <person name="Deng Y."/>
            <person name="Zhang Y.Q."/>
        </authorList>
    </citation>
    <scope>NUCLEOTIDE SEQUENCE [LARGE SCALE GENOMIC DNA]</scope>
    <source>
        <strain evidence="4">CPCC 101403</strain>
    </source>
</reference>
<keyword evidence="4" id="KW-1185">Reference proteome</keyword>
<name>A0ABU3ECG6_9RHOB</name>
<dbReference type="EMBL" id="JAVRQI010000005">
    <property type="protein sequence ID" value="MDT1061918.1"/>
    <property type="molecule type" value="Genomic_DNA"/>
</dbReference>
<evidence type="ECO:0000313" key="3">
    <source>
        <dbReference type="EMBL" id="MDT1061918.1"/>
    </source>
</evidence>
<dbReference type="Pfam" id="PF11860">
    <property type="entry name" value="Muramidase"/>
    <property type="match status" value="1"/>
</dbReference>
<evidence type="ECO:0000313" key="4">
    <source>
        <dbReference type="Proteomes" id="UP001251085"/>
    </source>
</evidence>
<dbReference type="InterPro" id="IPR036365">
    <property type="entry name" value="PGBD-like_sf"/>
</dbReference>
<dbReference type="SUPFAM" id="SSF47090">
    <property type="entry name" value="PGBD-like"/>
    <property type="match status" value="1"/>
</dbReference>
<dbReference type="InterPro" id="IPR024408">
    <property type="entry name" value="Muramidase"/>
</dbReference>
<dbReference type="Pfam" id="PF01471">
    <property type="entry name" value="PG_binding_1"/>
    <property type="match status" value="1"/>
</dbReference>
<dbReference type="InterPro" id="IPR036366">
    <property type="entry name" value="PGBDSf"/>
</dbReference>
<comment type="caution">
    <text evidence="3">The sequence shown here is derived from an EMBL/GenBank/DDBJ whole genome shotgun (WGS) entry which is preliminary data.</text>
</comment>
<protein>
    <submittedName>
        <fullName evidence="3">N-acetylmuramidase domain-containing protein</fullName>
    </submittedName>
</protein>